<organism evidence="4 5">
    <name type="scientific">Xylanimonas ulmi</name>
    <dbReference type="NCBI Taxonomy" id="228973"/>
    <lineage>
        <taxon>Bacteria</taxon>
        <taxon>Bacillati</taxon>
        <taxon>Actinomycetota</taxon>
        <taxon>Actinomycetes</taxon>
        <taxon>Micrococcales</taxon>
        <taxon>Promicromonosporaceae</taxon>
        <taxon>Xylanimonas</taxon>
    </lineage>
</organism>
<dbReference type="NCBIfam" id="TIGR03773">
    <property type="entry name" value="anch_rpt_wall"/>
    <property type="match status" value="1"/>
</dbReference>
<protein>
    <submittedName>
        <fullName evidence="4">Putative ABC transporter-associated repeat protein</fullName>
    </submittedName>
</protein>
<dbReference type="NCBIfam" id="NF038134">
    <property type="entry name" value="choice_anch_M"/>
    <property type="match status" value="2"/>
</dbReference>
<dbReference type="PROSITE" id="PS51318">
    <property type="entry name" value="TAT"/>
    <property type="match status" value="1"/>
</dbReference>
<accession>A0A4Q7M0U6</accession>
<evidence type="ECO:0000313" key="5">
    <source>
        <dbReference type="Proteomes" id="UP000293852"/>
    </source>
</evidence>
<evidence type="ECO:0000313" key="4">
    <source>
        <dbReference type="EMBL" id="RZS60523.1"/>
    </source>
</evidence>
<dbReference type="AlphaFoldDB" id="A0A4Q7M0U6"/>
<feature type="signal peptide" evidence="3">
    <location>
        <begin position="1"/>
        <end position="29"/>
    </location>
</feature>
<keyword evidence="5" id="KW-1185">Reference proteome</keyword>
<dbReference type="OrthoDB" id="1016457at2"/>
<dbReference type="InterPro" id="IPR022395">
    <property type="entry name" value="CHP03773_ABC_transptr-like"/>
</dbReference>
<feature type="compositionally biased region" description="Gly residues" evidence="1">
    <location>
        <begin position="632"/>
        <end position="642"/>
    </location>
</feature>
<feature type="transmembrane region" description="Helical" evidence="2">
    <location>
        <begin position="659"/>
        <end position="680"/>
    </location>
</feature>
<feature type="region of interest" description="Disordered" evidence="1">
    <location>
        <begin position="192"/>
        <end position="302"/>
    </location>
</feature>
<evidence type="ECO:0000256" key="1">
    <source>
        <dbReference type="SAM" id="MobiDB-lite"/>
    </source>
</evidence>
<dbReference type="InterPro" id="IPR006311">
    <property type="entry name" value="TAT_signal"/>
</dbReference>
<evidence type="ECO:0000256" key="3">
    <source>
        <dbReference type="SAM" id="SignalP"/>
    </source>
</evidence>
<dbReference type="RefSeq" id="WP_130412505.1">
    <property type="nucleotide sequence ID" value="NZ_SGWX01000001.1"/>
</dbReference>
<feature type="compositionally biased region" description="Low complexity" evidence="1">
    <location>
        <begin position="239"/>
        <end position="260"/>
    </location>
</feature>
<gene>
    <name evidence="4" type="ORF">EV386_0783</name>
</gene>
<keyword evidence="3" id="KW-0732">Signal</keyword>
<keyword evidence="2" id="KW-0812">Transmembrane</keyword>
<sequence length="687" mass="68697">MTVITDRRRRALATIGATCLLASGGLALAGPLQAAAPAPPALVEAADLGALTVTYRVGGLALGARDAAGAALDPSAAIVRVFDPAVLDLGVDTDLLPYDVLADDLVTLALTDVTGPGDVTVSTPDDGAGRTLLASGGPRSATVPVGTTLPARWDFSAPGAYAVTLTASATLADGTALSAAPVAYRFQVDAPAADAPPAPEPSLTPGAAQAEPAPPSDSATGPFPTSSPAPPQAEPAPPSDSATGPFPTSSPAPTSAHATPDTGATTPETPDAPSLGEATSAGGVTDEAGPPAGALPAPDTTLLTDTARGDVTLAIDTAAPGAFVTVAVPESLRGRWVSTWVLSTPTDLGWRQVDADATVTLALPQDVDLGQHRVVVREADAALVGWSPLTVASADEAPDQCLPQQVESTLGPGEADVVTSGHFDFGPVVDGAGLRALVKDDRTQPAPWVDPATLVLHLTDDAAVQAPGGEFAFLGAGQVWQVPLTQLPGVPWLGWNTQHPTIAGKVDGEVTLTLDNLEGPGRLAVYSMGSFGNLGERYFGTVEGFERSTAIPVGTSGVHVHAIWAFTEPGAYHATLTFAATVGGERRTGTSTLNFFVGPGDASAAARATTTQQTVGRTADGRECQLPAAAGPTGGGPGGASGAGTLPRTGVDSETLADLTGLTVTLFVVGLAFVAAASLAPRRPATA</sequence>
<feature type="compositionally biased region" description="Low complexity" evidence="1">
    <location>
        <begin position="288"/>
        <end position="302"/>
    </location>
</feature>
<evidence type="ECO:0000256" key="2">
    <source>
        <dbReference type="SAM" id="Phobius"/>
    </source>
</evidence>
<reference evidence="4 5" key="1">
    <citation type="submission" date="2019-02" db="EMBL/GenBank/DDBJ databases">
        <title>Sequencing the genomes of 1000 actinobacteria strains.</title>
        <authorList>
            <person name="Klenk H.-P."/>
        </authorList>
    </citation>
    <scope>NUCLEOTIDE SEQUENCE [LARGE SCALE GENOMIC DNA]</scope>
    <source>
        <strain evidence="4 5">DSM 16932</strain>
    </source>
</reference>
<proteinExistence type="predicted"/>
<keyword evidence="2" id="KW-0472">Membrane</keyword>
<dbReference type="EMBL" id="SGWX01000001">
    <property type="protein sequence ID" value="RZS60523.1"/>
    <property type="molecule type" value="Genomic_DNA"/>
</dbReference>
<dbReference type="InterPro" id="IPR022435">
    <property type="entry name" value="Surface-anchored_actinobac"/>
</dbReference>
<keyword evidence="2" id="KW-1133">Transmembrane helix</keyword>
<name>A0A4Q7M0U6_9MICO</name>
<feature type="region of interest" description="Disordered" evidence="1">
    <location>
        <begin position="611"/>
        <end position="647"/>
    </location>
</feature>
<feature type="compositionally biased region" description="Pro residues" evidence="1">
    <location>
        <begin position="225"/>
        <end position="238"/>
    </location>
</feature>
<comment type="caution">
    <text evidence="4">The sequence shown here is derived from an EMBL/GenBank/DDBJ whole genome shotgun (WGS) entry which is preliminary data.</text>
</comment>
<dbReference type="NCBIfam" id="TIGR03769">
    <property type="entry name" value="P_ac_wall_RPT"/>
    <property type="match status" value="1"/>
</dbReference>
<dbReference type="Proteomes" id="UP000293852">
    <property type="component" value="Unassembled WGS sequence"/>
</dbReference>
<feature type="chain" id="PRO_5038428057" evidence="3">
    <location>
        <begin position="30"/>
        <end position="687"/>
    </location>
</feature>